<dbReference type="EMBL" id="UOGL01000476">
    <property type="protein sequence ID" value="VAX40725.1"/>
    <property type="molecule type" value="Genomic_DNA"/>
</dbReference>
<evidence type="ECO:0008006" key="2">
    <source>
        <dbReference type="Google" id="ProtNLM"/>
    </source>
</evidence>
<proteinExistence type="predicted"/>
<dbReference type="Pfam" id="PF13030">
    <property type="entry name" value="DUF3891"/>
    <property type="match status" value="2"/>
</dbReference>
<dbReference type="AlphaFoldDB" id="A0A3B1E4B3"/>
<evidence type="ECO:0000313" key="1">
    <source>
        <dbReference type="EMBL" id="VAX40725.1"/>
    </source>
</evidence>
<organism evidence="1">
    <name type="scientific">hydrothermal vent metagenome</name>
    <dbReference type="NCBI Taxonomy" id="652676"/>
    <lineage>
        <taxon>unclassified sequences</taxon>
        <taxon>metagenomes</taxon>
        <taxon>ecological metagenomes</taxon>
    </lineage>
</organism>
<sequence length="361" mass="42119">MIRRVEQENWLLIMQVEHAHIAGDLASAWSRFKSVSSLPMKRHLLPAIRSHDEGWSTWDERPSLHPKLNAPRSFTEMPMAVSTLLWRESILFCSGLRKENTAESIRQFQRFLTRSGRRLTPQRAFVIEEIFAMIEPFDFEILAQKLGEHSQGQTLGKPTLLRLLGLLEAAEMLKKIKRSHGQTLYHPPGVERLTTPFGGMWVSQFFCNLAKRARDNREDENDLQAIETFLDEQQEFQQLLLKMIQENQTETLKQFDREGIADWRKEGLQWLQFFDRFSLWLCCQQESKTFHIETPDGTKLHLTPLPSHEIAIDPFPFEGDKLHLSTSAKSIPKRKYLSEEELHNAMTSASVEELHWSLVKW</sequence>
<dbReference type="SUPFAM" id="SSF46785">
    <property type="entry name" value="Winged helix' DNA-binding domain"/>
    <property type="match status" value="1"/>
</dbReference>
<dbReference type="Gene3D" id="1.10.10.10">
    <property type="entry name" value="Winged helix-like DNA-binding domain superfamily/Winged helix DNA-binding domain"/>
    <property type="match status" value="1"/>
</dbReference>
<accession>A0A3B1E4B3</accession>
<dbReference type="InterPro" id="IPR024992">
    <property type="entry name" value="DUF3891"/>
</dbReference>
<reference evidence="1" key="1">
    <citation type="submission" date="2018-06" db="EMBL/GenBank/DDBJ databases">
        <authorList>
            <person name="Zhirakovskaya E."/>
        </authorList>
    </citation>
    <scope>NUCLEOTIDE SEQUENCE</scope>
</reference>
<protein>
    <recommendedName>
        <fullName evidence="2">DUF3891 family protein</fullName>
    </recommendedName>
</protein>
<dbReference type="InterPro" id="IPR036388">
    <property type="entry name" value="WH-like_DNA-bd_sf"/>
</dbReference>
<name>A0A3B1E4B3_9ZZZZ</name>
<dbReference type="InterPro" id="IPR036390">
    <property type="entry name" value="WH_DNA-bd_sf"/>
</dbReference>
<gene>
    <name evidence="1" type="ORF">MNBD_PLANCTO02-383</name>
</gene>